<dbReference type="Proteomes" id="UP001244011">
    <property type="component" value="Unassembled WGS sequence"/>
</dbReference>
<reference evidence="2" key="1">
    <citation type="submission" date="2023-06" db="EMBL/GenBank/DDBJ databases">
        <title>Genome-scale phylogeny and comparative genomics of the fungal order Sordariales.</title>
        <authorList>
            <consortium name="Lawrence Berkeley National Laboratory"/>
            <person name="Hensen N."/>
            <person name="Bonometti L."/>
            <person name="Westerberg I."/>
            <person name="Brannstrom I.O."/>
            <person name="Guillou S."/>
            <person name="Cros-Aarteil S."/>
            <person name="Calhoun S."/>
            <person name="Haridas S."/>
            <person name="Kuo A."/>
            <person name="Mondo S."/>
            <person name="Pangilinan J."/>
            <person name="Riley R."/>
            <person name="Labutti K."/>
            <person name="Andreopoulos B."/>
            <person name="Lipzen A."/>
            <person name="Chen C."/>
            <person name="Yanf M."/>
            <person name="Daum C."/>
            <person name="Ng V."/>
            <person name="Clum A."/>
            <person name="Steindorff A."/>
            <person name="Ohm R."/>
            <person name="Martin F."/>
            <person name="Silar P."/>
            <person name="Natvig D."/>
            <person name="Lalanne C."/>
            <person name="Gautier V."/>
            <person name="Ament-Velasquez S.L."/>
            <person name="Kruys A."/>
            <person name="Hutchinson M.I."/>
            <person name="Powell A.J."/>
            <person name="Barry K."/>
            <person name="Miller A.N."/>
            <person name="Grigoriev I.V."/>
            <person name="Debuchy R."/>
            <person name="Gladieux P."/>
            <person name="Thoren M.H."/>
            <person name="Johannesson H."/>
        </authorList>
    </citation>
    <scope>NUCLEOTIDE SEQUENCE</scope>
    <source>
        <strain evidence="2">8032-3</strain>
    </source>
</reference>
<sequence length="295" mass="32975">MDARPSPWERAFAGLSDSAKKSLDFVREGTDINPTALIRVVENKKEECVKKQWVLYTSRSGDKVLVRGVLSKVCDWLDKLKDVGDAAVQLAPGHAQVESYSRELEKIARLSPSQKTMAVMILRWTLFAVRPLQVKELAEALVVSGDDLEEYPEDDLPDSWQDGFVDEDYVREMILGRCGSLLQLKSNSAEVPLADHTVHFVHFSVKEYLSNLSSNVSPNQWAADLGLAHAADEEINLSRICLRNRTLNHMDNLTLNISRRPSLLAVTPNPNSNLSALRARSAISGSWTGHYEYLS</sequence>
<gene>
    <name evidence="2" type="ORF">QBC33DRAFT_594127</name>
</gene>
<evidence type="ECO:0000259" key="1">
    <source>
        <dbReference type="Pfam" id="PF22939"/>
    </source>
</evidence>
<comment type="caution">
    <text evidence="2">The sequence shown here is derived from an EMBL/GenBank/DDBJ whole genome shotgun (WGS) entry which is preliminary data.</text>
</comment>
<feature type="domain" description="GPI inositol-deacylase winged helix" evidence="1">
    <location>
        <begin position="114"/>
        <end position="211"/>
    </location>
</feature>
<dbReference type="Pfam" id="PF22939">
    <property type="entry name" value="WHD_GPIID"/>
    <property type="match status" value="1"/>
</dbReference>
<keyword evidence="3" id="KW-1185">Reference proteome</keyword>
<dbReference type="GeneID" id="85314960"/>
<dbReference type="RefSeq" id="XP_060281328.1">
    <property type="nucleotide sequence ID" value="XM_060431773.1"/>
</dbReference>
<dbReference type="InterPro" id="IPR054471">
    <property type="entry name" value="GPIID_WHD"/>
</dbReference>
<accession>A0AAJ0BVK8</accession>
<dbReference type="EMBL" id="MU839017">
    <property type="protein sequence ID" value="KAK1765115.1"/>
    <property type="molecule type" value="Genomic_DNA"/>
</dbReference>
<protein>
    <recommendedName>
        <fullName evidence="1">GPI inositol-deacylase winged helix domain-containing protein</fullName>
    </recommendedName>
</protein>
<dbReference type="AlphaFoldDB" id="A0AAJ0BVK8"/>
<organism evidence="2 3">
    <name type="scientific">Phialemonium atrogriseum</name>
    <dbReference type="NCBI Taxonomy" id="1093897"/>
    <lineage>
        <taxon>Eukaryota</taxon>
        <taxon>Fungi</taxon>
        <taxon>Dikarya</taxon>
        <taxon>Ascomycota</taxon>
        <taxon>Pezizomycotina</taxon>
        <taxon>Sordariomycetes</taxon>
        <taxon>Sordariomycetidae</taxon>
        <taxon>Cephalothecales</taxon>
        <taxon>Cephalothecaceae</taxon>
        <taxon>Phialemonium</taxon>
    </lineage>
</organism>
<dbReference type="PANTHER" id="PTHR10039">
    <property type="entry name" value="AMELOGENIN"/>
    <property type="match status" value="1"/>
</dbReference>
<proteinExistence type="predicted"/>
<name>A0AAJ0BVK8_9PEZI</name>
<evidence type="ECO:0000313" key="2">
    <source>
        <dbReference type="EMBL" id="KAK1765115.1"/>
    </source>
</evidence>
<evidence type="ECO:0000313" key="3">
    <source>
        <dbReference type="Proteomes" id="UP001244011"/>
    </source>
</evidence>